<proteinExistence type="predicted"/>
<feature type="region of interest" description="Disordered" evidence="1">
    <location>
        <begin position="155"/>
        <end position="232"/>
    </location>
</feature>
<dbReference type="InterPro" id="IPR010897">
    <property type="entry name" value="Spore_II_P"/>
</dbReference>
<dbReference type="Pfam" id="PF07454">
    <property type="entry name" value="SpoIIP"/>
    <property type="match status" value="1"/>
</dbReference>
<gene>
    <name evidence="3" type="ORF">D7M11_21710</name>
</gene>
<name>A0A3B0C2U3_9BACL</name>
<sequence>MLRPAHPPRADKSGDCRDIPKAIEEENRMNVREWREVWYKAVRSVRGQDGMMGRIFAAYAGIALLMIALAAAAAMWQAHSNVSPKAAMKRMAASVSPQFFIDMLGLESQAMKRGGESTFSSGRVGTFVADTLLHIKPGEPRTLLASELPQMRGNRLLAAPGGNRTTGGEEAGKGANGAAVGSAGAGDAGSVPTAQEPAVTPVVAETKPELPQGGNVGEAQASPAGTKPSTDGRKVVFVYHSHPRESWVSELNVKNANEAEDSQKNVTLVGKRLADKLEENGIGSMHSGVDYPTKVTGYNWNYSYKYSLQTVKDAVAQNKDITFLFDIHRDSAARDITTASIGGTDYAKVYFIVGKKNERWEQNESFARRIHEKLESAYPGLSRGIWDKGSGGHAEYNQSVSPNSILVEIGGPFNTLEECYRTADALAGVIAGLYWDAEKVNASAKVAAKGTTVVAGSN</sequence>
<reference evidence="3 4" key="1">
    <citation type="journal article" date="2007" name="Int. J. Syst. Evol. Microbiol.">
        <title>Paenibacillus ginsengarvi sp. nov., isolated from soil from ginseng cultivation.</title>
        <authorList>
            <person name="Yoon M.H."/>
            <person name="Ten L.N."/>
            <person name="Im W.T."/>
        </authorList>
    </citation>
    <scope>NUCLEOTIDE SEQUENCE [LARGE SCALE GENOMIC DNA]</scope>
    <source>
        <strain evidence="3 4">KCTC 13059</strain>
    </source>
</reference>
<keyword evidence="2" id="KW-1133">Transmembrane helix</keyword>
<feature type="transmembrane region" description="Helical" evidence="2">
    <location>
        <begin position="56"/>
        <end position="76"/>
    </location>
</feature>
<dbReference type="EMBL" id="RBAH01000017">
    <property type="protein sequence ID" value="RKN78991.1"/>
    <property type="molecule type" value="Genomic_DNA"/>
</dbReference>
<dbReference type="NCBIfam" id="TIGR02867">
    <property type="entry name" value="spore_II_P"/>
    <property type="match status" value="1"/>
</dbReference>
<evidence type="ECO:0000313" key="4">
    <source>
        <dbReference type="Proteomes" id="UP000282311"/>
    </source>
</evidence>
<dbReference type="AlphaFoldDB" id="A0A3B0C2U3"/>
<organism evidence="3 4">
    <name type="scientific">Paenibacillus ginsengarvi</name>
    <dbReference type="NCBI Taxonomy" id="400777"/>
    <lineage>
        <taxon>Bacteria</taxon>
        <taxon>Bacillati</taxon>
        <taxon>Bacillota</taxon>
        <taxon>Bacilli</taxon>
        <taxon>Bacillales</taxon>
        <taxon>Paenibacillaceae</taxon>
        <taxon>Paenibacillus</taxon>
    </lineage>
</organism>
<dbReference type="Proteomes" id="UP000282311">
    <property type="component" value="Unassembled WGS sequence"/>
</dbReference>
<comment type="caution">
    <text evidence="3">The sequence shown here is derived from an EMBL/GenBank/DDBJ whole genome shotgun (WGS) entry which is preliminary data.</text>
</comment>
<evidence type="ECO:0000256" key="2">
    <source>
        <dbReference type="SAM" id="Phobius"/>
    </source>
</evidence>
<evidence type="ECO:0000256" key="1">
    <source>
        <dbReference type="SAM" id="MobiDB-lite"/>
    </source>
</evidence>
<protein>
    <submittedName>
        <fullName evidence="3">Stage II sporulation protein P</fullName>
    </submittedName>
</protein>
<accession>A0A3B0C2U3</accession>
<keyword evidence="2" id="KW-0812">Transmembrane</keyword>
<evidence type="ECO:0000313" key="3">
    <source>
        <dbReference type="EMBL" id="RKN78991.1"/>
    </source>
</evidence>
<keyword evidence="4" id="KW-1185">Reference proteome</keyword>
<keyword evidence="2" id="KW-0472">Membrane</keyword>